<accession>A0ACD5UAV3</accession>
<dbReference type="Proteomes" id="UP001732700">
    <property type="component" value="Chromosome 2A"/>
</dbReference>
<sequence>MRVSVSPPAMALADDHDEYAKLVRGMNPPRVVIDNEASDDATVVRVDSVNSHGTLLAVVQVIADLNLVIRKAYFSCDGNWFMDGESWRYEFYPFRLAKISAVSNKVFFFGFPLISAVFNVTDRDGNKVLDEPTISYIQTTLEAEDRYYPEVRNTVGIVPSEEYTSIELTGTDRPGLLSEVCAVLAGMQCAVRSAELWTHNTRVAAVVQVTDAANTPSGGGAIEDDARIADISQRLGNLLRGQSGVRAAEAAESLTHKERRLHQMMFEDRDYGVGAARPDPRTEVSVTHCADRGYTVVVVRCRDRPKLLFDTVCTITDMQYVVHHGTVSTEHGDGAYQEYYIRHVDGHPVSSEAERRRVVECLEAAVERRTADGLQLEVRTDDRAGLLSDITRIFRENGLTIRRAEISSEGGEAVDTFYLSDPQGHPVEPKTIEVIRAQIGEATLRVKNNPFVDDGGSASDVAAGSTAFIFGNLFKFYRPFQNLGLIKLY</sequence>
<reference evidence="1" key="1">
    <citation type="submission" date="2021-05" db="EMBL/GenBank/DDBJ databases">
        <authorList>
            <person name="Scholz U."/>
            <person name="Mascher M."/>
            <person name="Fiebig A."/>
        </authorList>
    </citation>
    <scope>NUCLEOTIDE SEQUENCE [LARGE SCALE GENOMIC DNA]</scope>
</reference>
<protein>
    <submittedName>
        <fullName evidence="1">Uncharacterized protein</fullName>
    </submittedName>
</protein>
<dbReference type="EnsemblPlants" id="AVESA.00010b.r2.2AG0218350.2">
    <property type="protein sequence ID" value="AVESA.00010b.r2.2AG0218350.2.CDS"/>
    <property type="gene ID" value="AVESA.00010b.r2.2AG0218350"/>
</dbReference>
<organism evidence="1 2">
    <name type="scientific">Avena sativa</name>
    <name type="common">Oat</name>
    <dbReference type="NCBI Taxonomy" id="4498"/>
    <lineage>
        <taxon>Eukaryota</taxon>
        <taxon>Viridiplantae</taxon>
        <taxon>Streptophyta</taxon>
        <taxon>Embryophyta</taxon>
        <taxon>Tracheophyta</taxon>
        <taxon>Spermatophyta</taxon>
        <taxon>Magnoliopsida</taxon>
        <taxon>Liliopsida</taxon>
        <taxon>Poales</taxon>
        <taxon>Poaceae</taxon>
        <taxon>BOP clade</taxon>
        <taxon>Pooideae</taxon>
        <taxon>Poodae</taxon>
        <taxon>Poeae</taxon>
        <taxon>Poeae Chloroplast Group 1 (Aveneae type)</taxon>
        <taxon>Aveninae</taxon>
        <taxon>Avena</taxon>
    </lineage>
</organism>
<name>A0ACD5UAV3_AVESA</name>
<evidence type="ECO:0000313" key="1">
    <source>
        <dbReference type="EnsemblPlants" id="AVESA.00010b.r2.2AG0218350.2.CDS"/>
    </source>
</evidence>
<proteinExistence type="predicted"/>
<evidence type="ECO:0000313" key="2">
    <source>
        <dbReference type="Proteomes" id="UP001732700"/>
    </source>
</evidence>
<reference evidence="1" key="2">
    <citation type="submission" date="2025-09" db="UniProtKB">
        <authorList>
            <consortium name="EnsemblPlants"/>
        </authorList>
    </citation>
    <scope>IDENTIFICATION</scope>
</reference>
<keyword evidence="2" id="KW-1185">Reference proteome</keyword>